<evidence type="ECO:0000259" key="8">
    <source>
        <dbReference type="PROSITE" id="PS51987"/>
    </source>
</evidence>
<dbReference type="SUPFAM" id="SSF55931">
    <property type="entry name" value="Glutamine synthetase/guanido kinase"/>
    <property type="match status" value="1"/>
</dbReference>
<dbReference type="RefSeq" id="XP_022099049.1">
    <property type="nucleotide sequence ID" value="XM_022243357.1"/>
</dbReference>
<dbReference type="PANTHER" id="PTHR43407">
    <property type="entry name" value="GLUTAMINE SYNTHETASE"/>
    <property type="match status" value="1"/>
</dbReference>
<evidence type="ECO:0000256" key="6">
    <source>
        <dbReference type="PROSITE-ProRule" id="PRU01331"/>
    </source>
</evidence>
<dbReference type="InterPro" id="IPR014746">
    <property type="entry name" value="Gln_synth/guanido_kin_cat_dom"/>
</dbReference>
<evidence type="ECO:0000313" key="10">
    <source>
        <dbReference type="RefSeq" id="XP_022099049.1"/>
    </source>
</evidence>
<keyword evidence="9" id="KW-1185">Reference proteome</keyword>
<proteinExistence type="inferred from homology"/>
<evidence type="ECO:0000313" key="9">
    <source>
        <dbReference type="Proteomes" id="UP000694845"/>
    </source>
</evidence>
<gene>
    <name evidence="10" type="primary">LOC110983794</name>
</gene>
<comment type="function">
    <text evidence="2">May act as a component of the cytoskeleton or as a chaperone for the reorganization of intermediate filament proteins during terminal differentiation in the lens. Does not seem to have enzymatic activity.</text>
</comment>
<dbReference type="GO" id="GO:0006542">
    <property type="term" value="P:glutamine biosynthetic process"/>
    <property type="evidence" value="ECO:0007669"/>
    <property type="project" value="InterPro"/>
</dbReference>
<dbReference type="FunFam" id="3.10.20.70:FF:000007">
    <property type="entry name" value="LOW QUALITY PROTEIN: lengsin"/>
    <property type="match status" value="1"/>
</dbReference>
<sequence length="444" mass="49327">MTTLLDVLEKREIKYVRLEFGDMNGISRCKVIPSRHVQEKFTEGIDIPLAHFGMDTSSNLVLGTGYGTEICWDDGVFLPDLATFRFVPWLPDTAMVLTEPTYRGNPMTSYPRYIAGKQLEHLQELGYTLLSAHEHEFYVVDAETKKPLHKGNLRSSLSIFRDADLLYAFSRNLTGIGVNVEAFDTELSPGQVEITYKPAFGIRAADNAHIYRTTIKEVAQRHGYIASFMSKPWEDQCGSSAHFCHSLWDASGKKGVMYDPKDDLNISEVAQHWIAGILAHAPAISLLMAPTTNCQKRFKPFSFAPINATWGIANRTCALRLKVKGEVGTYLENRMGASGSNPYLSLAATVAAGIDGITKKLPLPARVTGDAYVQADVPADTRDLPSTLSGAVEAFEEDSVITEAFGPEFCKAFLAVKRYEIEKGMEAQDSGDTEWEFRNYFEMT</sequence>
<evidence type="ECO:0000256" key="2">
    <source>
        <dbReference type="ARBA" id="ARBA00037583"/>
    </source>
</evidence>
<evidence type="ECO:0000256" key="1">
    <source>
        <dbReference type="ARBA" id="ARBA00009897"/>
    </source>
</evidence>
<reference evidence="10" key="1">
    <citation type="submission" date="2025-08" db="UniProtKB">
        <authorList>
            <consortium name="RefSeq"/>
        </authorList>
    </citation>
    <scope>IDENTIFICATION</scope>
</reference>
<evidence type="ECO:0000256" key="5">
    <source>
        <dbReference type="ARBA" id="ARBA00042675"/>
    </source>
</evidence>
<dbReference type="SMART" id="SM01230">
    <property type="entry name" value="Gln-synt_C"/>
    <property type="match status" value="1"/>
</dbReference>
<dbReference type="Gene3D" id="3.10.20.70">
    <property type="entry name" value="Glutamine synthetase, N-terminal domain"/>
    <property type="match status" value="1"/>
</dbReference>
<dbReference type="AlphaFoldDB" id="A0A8B7Z0C3"/>
<dbReference type="KEGG" id="aplc:110983794"/>
<dbReference type="PANTHER" id="PTHR43407:SF1">
    <property type="entry name" value="LENGSIN"/>
    <property type="match status" value="1"/>
</dbReference>
<dbReference type="FunFam" id="3.30.590.10:FF:000009">
    <property type="entry name" value="Lengsin, lens protein with glutamine synthetase domain"/>
    <property type="match status" value="1"/>
</dbReference>
<evidence type="ECO:0000256" key="3">
    <source>
        <dbReference type="ARBA" id="ARBA00038790"/>
    </source>
</evidence>
<name>A0A8B7Z0C3_ACAPL</name>
<dbReference type="GeneID" id="110983794"/>
<dbReference type="InterPro" id="IPR036651">
    <property type="entry name" value="Gln_synt_N_sf"/>
</dbReference>
<evidence type="ECO:0000256" key="4">
    <source>
        <dbReference type="ARBA" id="ARBA00039404"/>
    </source>
</evidence>
<dbReference type="InterPro" id="IPR008146">
    <property type="entry name" value="Gln_synth_cat_dom"/>
</dbReference>
<dbReference type="PROSITE" id="PS51987">
    <property type="entry name" value="GS_CATALYTIC"/>
    <property type="match status" value="1"/>
</dbReference>
<dbReference type="Gene3D" id="3.30.590.10">
    <property type="entry name" value="Glutamine synthetase/guanido kinase, catalytic domain"/>
    <property type="match status" value="1"/>
</dbReference>
<dbReference type="OMA" id="CNPGQHE"/>
<dbReference type="SUPFAM" id="SSF54368">
    <property type="entry name" value="Glutamine synthetase, N-terminal domain"/>
    <property type="match status" value="1"/>
</dbReference>
<dbReference type="OrthoDB" id="77835at2759"/>
<protein>
    <recommendedName>
        <fullName evidence="4">Lengsin</fullName>
    </recommendedName>
    <alternativeName>
        <fullName evidence="5">Glutamate-ammonia ligase domain-containing protein 1</fullName>
    </alternativeName>
</protein>
<comment type="subunit">
    <text evidence="3">Dodecamer. Interacts with BFSP2 and VIM.</text>
</comment>
<organism evidence="9 10">
    <name type="scientific">Acanthaster planci</name>
    <name type="common">Crown-of-thorns starfish</name>
    <dbReference type="NCBI Taxonomy" id="133434"/>
    <lineage>
        <taxon>Eukaryota</taxon>
        <taxon>Metazoa</taxon>
        <taxon>Echinodermata</taxon>
        <taxon>Eleutherozoa</taxon>
        <taxon>Asterozoa</taxon>
        <taxon>Asteroidea</taxon>
        <taxon>Valvatacea</taxon>
        <taxon>Valvatida</taxon>
        <taxon>Acanthasteridae</taxon>
        <taxon>Acanthaster</taxon>
    </lineage>
</organism>
<dbReference type="Pfam" id="PF00120">
    <property type="entry name" value="Gln-synt_C"/>
    <property type="match status" value="1"/>
</dbReference>
<dbReference type="Proteomes" id="UP000694845">
    <property type="component" value="Unplaced"/>
</dbReference>
<comment type="similarity">
    <text evidence="1 6 7">Belongs to the glutamine synthetase family.</text>
</comment>
<evidence type="ECO:0000256" key="7">
    <source>
        <dbReference type="RuleBase" id="RU000384"/>
    </source>
</evidence>
<dbReference type="GO" id="GO:0004356">
    <property type="term" value="F:glutamine synthetase activity"/>
    <property type="evidence" value="ECO:0007669"/>
    <property type="project" value="InterPro"/>
</dbReference>
<dbReference type="GO" id="GO:0005737">
    <property type="term" value="C:cytoplasm"/>
    <property type="evidence" value="ECO:0007669"/>
    <property type="project" value="TreeGrafter"/>
</dbReference>
<feature type="domain" description="GS catalytic" evidence="8">
    <location>
        <begin position="111"/>
        <end position="444"/>
    </location>
</feature>
<dbReference type="GO" id="GO:0016020">
    <property type="term" value="C:membrane"/>
    <property type="evidence" value="ECO:0007669"/>
    <property type="project" value="TreeGrafter"/>
</dbReference>
<accession>A0A8B7Z0C3</accession>